<evidence type="ECO:0000313" key="6">
    <source>
        <dbReference type="EMBL" id="MBZ5713473.1"/>
    </source>
</evidence>
<sequence>MQHLSSRRAGSPALWAAFASVLGCSAVSSVDYAPCSSSADCRNAFGLGYVCGAEELCEKSEALERCEGVYPVDLLKAPEKYRDVIVLGSLFDHTKTTGDTILVNSATLAVMEANMSELGDRSFAIVHCDYQENPQLDDLEAEDAAIAGAKYLVDVLGTPAIIGPGTSGLAEAVYKELAKSEHAERTLIVSPSATSPSLTDIDPDRPGLFWRTAPPDSVLGAKLAKYMQDEAVTRAVVVYEGNTYGKGLAIELQKSFKGVELDEYRDPSEIPLKVVEIASANPTPANFAIVFIASDVAQVTSFLNAAGSDDFYADPEVKLFFGDAAFNVDVITQTQSKAAAIYGNVRGVFPGEPTQREVYKFFRTTYDATFPEKAMDASYASHTYDATWLAIYGAAWAYFQNDGEIVGPAMAEGLTKISAGETYDIVSTTWNGIKTAFKAKRSINVSGASGELDYDPVTEETTAPVIRWTIVDDGAGGWEFKTVQEEM</sequence>
<name>A0ABS7TYX4_9BACT</name>
<keyword evidence="7" id="KW-1185">Reference proteome</keyword>
<dbReference type="Pfam" id="PF01094">
    <property type="entry name" value="ANF_receptor"/>
    <property type="match status" value="1"/>
</dbReference>
<dbReference type="InterPro" id="IPR001828">
    <property type="entry name" value="ANF_lig-bd_rcpt"/>
</dbReference>
<keyword evidence="4" id="KW-0472">Membrane</keyword>
<dbReference type="PROSITE" id="PS51257">
    <property type="entry name" value="PROKAR_LIPOPROTEIN"/>
    <property type="match status" value="1"/>
</dbReference>
<evidence type="ECO:0000256" key="3">
    <source>
        <dbReference type="ARBA" id="ARBA00022989"/>
    </source>
</evidence>
<dbReference type="EMBL" id="JAIRAU010000043">
    <property type="protein sequence ID" value="MBZ5713473.1"/>
    <property type="molecule type" value="Genomic_DNA"/>
</dbReference>
<dbReference type="Gene3D" id="3.40.50.2300">
    <property type="match status" value="2"/>
</dbReference>
<keyword evidence="2" id="KW-0812">Transmembrane</keyword>
<dbReference type="Proteomes" id="UP001139031">
    <property type="component" value="Unassembled WGS sequence"/>
</dbReference>
<evidence type="ECO:0000256" key="2">
    <source>
        <dbReference type="ARBA" id="ARBA00022692"/>
    </source>
</evidence>
<dbReference type="PANTHER" id="PTHR30483">
    <property type="entry name" value="LEUCINE-SPECIFIC-BINDING PROTEIN"/>
    <property type="match status" value="1"/>
</dbReference>
<evidence type="ECO:0000313" key="7">
    <source>
        <dbReference type="Proteomes" id="UP001139031"/>
    </source>
</evidence>
<proteinExistence type="predicted"/>
<reference evidence="6" key="1">
    <citation type="submission" date="2021-08" db="EMBL/GenBank/DDBJ databases">
        <authorList>
            <person name="Stevens D.C."/>
        </authorList>
    </citation>
    <scope>NUCLEOTIDE SEQUENCE</scope>
    <source>
        <strain evidence="6">DSM 53165</strain>
    </source>
</reference>
<evidence type="ECO:0000256" key="4">
    <source>
        <dbReference type="ARBA" id="ARBA00023136"/>
    </source>
</evidence>
<evidence type="ECO:0000256" key="1">
    <source>
        <dbReference type="ARBA" id="ARBA00004370"/>
    </source>
</evidence>
<dbReference type="InterPro" id="IPR051010">
    <property type="entry name" value="BCAA_transport"/>
</dbReference>
<dbReference type="PANTHER" id="PTHR30483:SF6">
    <property type="entry name" value="PERIPLASMIC BINDING PROTEIN OF ABC TRANSPORTER FOR NATURAL AMINO ACIDS"/>
    <property type="match status" value="1"/>
</dbReference>
<gene>
    <name evidence="6" type="ORF">K7C98_29930</name>
</gene>
<evidence type="ECO:0000259" key="5">
    <source>
        <dbReference type="Pfam" id="PF01094"/>
    </source>
</evidence>
<accession>A0ABS7TYX4</accession>
<protein>
    <recommendedName>
        <fullName evidence="5">Receptor ligand binding region domain-containing protein</fullName>
    </recommendedName>
</protein>
<organism evidence="6 7">
    <name type="scientific">Nannocystis pusilla</name>
    <dbReference type="NCBI Taxonomy" id="889268"/>
    <lineage>
        <taxon>Bacteria</taxon>
        <taxon>Pseudomonadati</taxon>
        <taxon>Myxococcota</taxon>
        <taxon>Polyangia</taxon>
        <taxon>Nannocystales</taxon>
        <taxon>Nannocystaceae</taxon>
        <taxon>Nannocystis</taxon>
    </lineage>
</organism>
<comment type="caution">
    <text evidence="6">The sequence shown here is derived from an EMBL/GenBank/DDBJ whole genome shotgun (WGS) entry which is preliminary data.</text>
</comment>
<comment type="subcellular location">
    <subcellularLocation>
        <location evidence="1">Membrane</location>
    </subcellularLocation>
</comment>
<feature type="domain" description="Receptor ligand binding region" evidence="5">
    <location>
        <begin position="152"/>
        <end position="455"/>
    </location>
</feature>
<dbReference type="SUPFAM" id="SSF53822">
    <property type="entry name" value="Periplasmic binding protein-like I"/>
    <property type="match status" value="1"/>
</dbReference>
<dbReference type="RefSeq" id="WP_224195213.1">
    <property type="nucleotide sequence ID" value="NZ_JAIRAU010000043.1"/>
</dbReference>
<keyword evidence="3" id="KW-1133">Transmembrane helix</keyword>
<dbReference type="InterPro" id="IPR028082">
    <property type="entry name" value="Peripla_BP_I"/>
</dbReference>